<gene>
    <name evidence="4" type="ORF">ACHAWU_008511</name>
</gene>
<comment type="similarity">
    <text evidence="1">In the N-terminal section; belongs to the glycosyltransferase 20 family.</text>
</comment>
<dbReference type="GO" id="GO:0005991">
    <property type="term" value="P:trehalose metabolic process"/>
    <property type="evidence" value="ECO:0007669"/>
    <property type="project" value="UniProtKB-ARBA"/>
</dbReference>
<dbReference type="EMBL" id="JALLBG020000268">
    <property type="protein sequence ID" value="KAL3757350.1"/>
    <property type="molecule type" value="Genomic_DNA"/>
</dbReference>
<dbReference type="Gene3D" id="3.40.50.2000">
    <property type="entry name" value="Glycogen Phosphorylase B"/>
    <property type="match status" value="2"/>
</dbReference>
<evidence type="ECO:0000256" key="1">
    <source>
        <dbReference type="ARBA" id="ARBA00005409"/>
    </source>
</evidence>
<dbReference type="Proteomes" id="UP001530293">
    <property type="component" value="Unassembled WGS sequence"/>
</dbReference>
<feature type="compositionally biased region" description="Polar residues" evidence="3">
    <location>
        <begin position="220"/>
        <end position="245"/>
    </location>
</feature>
<feature type="region of interest" description="Disordered" evidence="3">
    <location>
        <begin position="389"/>
        <end position="419"/>
    </location>
</feature>
<feature type="region of interest" description="Disordered" evidence="3">
    <location>
        <begin position="305"/>
        <end position="326"/>
    </location>
</feature>
<dbReference type="PANTHER" id="PTHR10788:SF109">
    <property type="entry name" value="CBM20 DOMAIN-CONTAINING PROTEIN"/>
    <property type="match status" value="1"/>
</dbReference>
<dbReference type="InterPro" id="IPR003337">
    <property type="entry name" value="Trehalose_PPase"/>
</dbReference>
<dbReference type="NCBIfam" id="TIGR00685">
    <property type="entry name" value="T6PP"/>
    <property type="match status" value="1"/>
</dbReference>
<evidence type="ECO:0008006" key="6">
    <source>
        <dbReference type="Google" id="ProtNLM"/>
    </source>
</evidence>
<feature type="compositionally biased region" description="Gly residues" evidence="3">
    <location>
        <begin position="62"/>
        <end position="71"/>
    </location>
</feature>
<dbReference type="InterPro" id="IPR036412">
    <property type="entry name" value="HAD-like_sf"/>
</dbReference>
<keyword evidence="5" id="KW-1185">Reference proteome</keyword>
<feature type="region of interest" description="Disordered" evidence="3">
    <location>
        <begin position="156"/>
        <end position="184"/>
    </location>
</feature>
<feature type="region of interest" description="Disordered" evidence="3">
    <location>
        <begin position="1"/>
        <end position="24"/>
    </location>
</feature>
<feature type="compositionally biased region" description="Acidic residues" evidence="3">
    <location>
        <begin position="406"/>
        <end position="415"/>
    </location>
</feature>
<dbReference type="Gene3D" id="3.30.70.1020">
    <property type="entry name" value="Trehalose-6-phosphate phosphatase related protein, domain 2"/>
    <property type="match status" value="1"/>
</dbReference>
<evidence type="ECO:0000313" key="5">
    <source>
        <dbReference type="Proteomes" id="UP001530293"/>
    </source>
</evidence>
<evidence type="ECO:0000256" key="2">
    <source>
        <dbReference type="ARBA" id="ARBA00006330"/>
    </source>
</evidence>
<feature type="compositionally biased region" description="Acidic residues" evidence="3">
    <location>
        <begin position="260"/>
        <end position="269"/>
    </location>
</feature>
<feature type="compositionally biased region" description="Acidic residues" evidence="3">
    <location>
        <begin position="159"/>
        <end position="169"/>
    </location>
</feature>
<evidence type="ECO:0000313" key="4">
    <source>
        <dbReference type="EMBL" id="KAL3757350.1"/>
    </source>
</evidence>
<feature type="compositionally biased region" description="Pro residues" evidence="3">
    <location>
        <begin position="1"/>
        <end position="10"/>
    </location>
</feature>
<name>A0ABD3M9Y9_9STRA</name>
<dbReference type="Gene3D" id="3.40.50.1000">
    <property type="entry name" value="HAD superfamily/HAD-like"/>
    <property type="match status" value="1"/>
</dbReference>
<dbReference type="PANTHER" id="PTHR10788">
    <property type="entry name" value="TREHALOSE-6-PHOSPHATE SYNTHASE"/>
    <property type="match status" value="1"/>
</dbReference>
<dbReference type="SUPFAM" id="SSF56784">
    <property type="entry name" value="HAD-like"/>
    <property type="match status" value="1"/>
</dbReference>
<comment type="similarity">
    <text evidence="2">In the C-terminal section; belongs to the trehalose phosphatase family.</text>
</comment>
<comment type="caution">
    <text evidence="4">The sequence shown here is derived from an EMBL/GenBank/DDBJ whole genome shotgun (WGS) entry which is preliminary data.</text>
</comment>
<dbReference type="Pfam" id="PF02358">
    <property type="entry name" value="Trehalose_PPase"/>
    <property type="match status" value="1"/>
</dbReference>
<feature type="region of interest" description="Disordered" evidence="3">
    <location>
        <begin position="219"/>
        <end position="275"/>
    </location>
</feature>
<dbReference type="Pfam" id="PF00982">
    <property type="entry name" value="Glyco_transf_20"/>
    <property type="match status" value="1"/>
</dbReference>
<feature type="compositionally biased region" description="Basic and acidic residues" evidence="3">
    <location>
        <begin position="590"/>
        <end position="600"/>
    </location>
</feature>
<dbReference type="SUPFAM" id="SSF53756">
    <property type="entry name" value="UDP-Glycosyltransferase/glycogen phosphorylase"/>
    <property type="match status" value="2"/>
</dbReference>
<dbReference type="InterPro" id="IPR023214">
    <property type="entry name" value="HAD_sf"/>
</dbReference>
<feature type="compositionally biased region" description="Polar residues" evidence="3">
    <location>
        <begin position="603"/>
        <end position="622"/>
    </location>
</feature>
<proteinExistence type="inferred from homology"/>
<feature type="region of interest" description="Disordered" evidence="3">
    <location>
        <begin position="589"/>
        <end position="622"/>
    </location>
</feature>
<reference evidence="4 5" key="1">
    <citation type="submission" date="2024-10" db="EMBL/GenBank/DDBJ databases">
        <title>Updated reference genomes for cyclostephanoid diatoms.</title>
        <authorList>
            <person name="Roberts W.R."/>
            <person name="Alverson A.J."/>
        </authorList>
    </citation>
    <scope>NUCLEOTIDE SEQUENCE [LARGE SCALE GENOMIC DNA]</scope>
    <source>
        <strain evidence="4 5">AJA232-27</strain>
    </source>
</reference>
<sequence>MESQSPPPPQGRGGGGGVSSSRHVHQQGRIHYLHFTCHAPLPMGTTLRVTSSTLNPLPPACTGGGVGGGGSNSNLILPDEQQDDMKDDASSSTSDANSTLVDNYLNTVEMYTTPEMYPIWKTRHPVAIIDDGSSITNFSGGGEDSEATTADAAAAAAADTDEQMIDIGEDSSSTSSSSSKYHRHPHPLIHRYRYVAVTPGATIDWSLCTRKGGGGGGEFASNTISSNDDASRGSSTTGGNITVATTPPLDDYDHDGQEERNEENEDAGEVDGRLLRVEEVEEVEEEDDDEEEVGAEFEFPPVLYEDPTTATKDEPMKKGAGGKSVSSASVMTWDGMSSLPYRARVVGGGPDGAAAASSKEEIIDHWNCSTDITFQTYWEEITKKRQNDAMLRRASTTSMVSSKEDMDTDDNEEEVGQQQEHNKESIFIVCYHLPVIVSRDPTTSKWNACWSESLIAKSELFGVSSTRKTTWIGTVSNVPSSQLENPVDREEIRQLLNGMGCIPIFFPKEEQVVAIVEGRAGASSAGAGGAAGGEKTDTLLDRMYLGFCKQVLWPSFHNVDLLDLATNGWGQCQRNTIRSDPVVACAHAAAEAKERKRSESSDGMMSNPTTSHSPTTQKPQELQSNWDQRRLDSWWNAYVQVNQKFSDVVVDLVSGGDIVWVHDYHLALLPRMLREARNEKNVVVSTTTVENSITPIQFEDVDNNKHVTVGGHHSTPVHMIFFIHVPFPTSQVFRELEHGEALLEGMLHADVVGFHAFDHARHFLNAAKRILGSTYESLVGGLIGIRYRGTKVVVTVSNVSIEADVIDALLEYPSVKEEAKAIQQKHSGRTIISGIAVAERLSGVTYKLLAFERLLADYPIWQSKVVLLQRCLISGARRVDEADTLSEVRSLVQRIRQRFGPEVIDYEEQVGSVYPIDRRLAIWTSSHVMMHTHVREGLNLCPLEYVYARKEPADPGVVIASEFSAVSSILNGALRVNPYDIQMCVTSIDCALSMSFNERDARRGRDIDFVSSCPSGLWTRNVLRDLNDATLQSTKMEAIGDCSPDSILAREAELGLVRLDLKALRHAYANTKSRVIIIDFNGTLVVKEPAGKYLKREILGTSGFKPSPITTLALRKLCSDPRNTVYVVSGDSQQNLELAVGGIPGLGLAASNGTCFADPGRDHTWQYLDFGVDWTAVKKVAVPIISKFTARTNGSFVKLSHSSIGWSYYSCDPEWGSLQASYLVAELGEALQSFDVRFEALKGIVEVVPRKGHKGHIVKKILQDSQARNKVVDFVLCMGDDISDEKMFTSVINFAASSENENSYAFNVAVGKKPTNASFYVDDASDVREVLVALSGDRSLRQRQASSTGLVPIQDFFA</sequence>
<dbReference type="FunFam" id="3.40.50.1000:FF:000052">
    <property type="entry name" value="Alpha,alpha-trehalose-phosphate synthase [UDP-forming] 6"/>
    <property type="match status" value="1"/>
</dbReference>
<evidence type="ECO:0000256" key="3">
    <source>
        <dbReference type="SAM" id="MobiDB-lite"/>
    </source>
</evidence>
<protein>
    <recommendedName>
        <fullName evidence="6">Trehalose-phosphatase</fullName>
    </recommendedName>
</protein>
<organism evidence="4 5">
    <name type="scientific">Discostella pseudostelligera</name>
    <dbReference type="NCBI Taxonomy" id="259834"/>
    <lineage>
        <taxon>Eukaryota</taxon>
        <taxon>Sar</taxon>
        <taxon>Stramenopiles</taxon>
        <taxon>Ochrophyta</taxon>
        <taxon>Bacillariophyta</taxon>
        <taxon>Coscinodiscophyceae</taxon>
        <taxon>Thalassiosirophycidae</taxon>
        <taxon>Stephanodiscales</taxon>
        <taxon>Stephanodiscaceae</taxon>
        <taxon>Discostella</taxon>
    </lineage>
</organism>
<dbReference type="InterPro" id="IPR001830">
    <property type="entry name" value="Glyco_trans_20"/>
</dbReference>
<accession>A0ABD3M9Y9</accession>
<feature type="region of interest" description="Disordered" evidence="3">
    <location>
        <begin position="60"/>
        <end position="97"/>
    </location>
</feature>